<keyword evidence="3" id="KW-1185">Reference proteome</keyword>
<dbReference type="InterPro" id="IPR029058">
    <property type="entry name" value="AB_hydrolase_fold"/>
</dbReference>
<name>A0A1H7PLB1_AQUAM</name>
<protein>
    <submittedName>
        <fullName evidence="2">Pimeloyl-ACP methyl ester carboxylesterase</fullName>
    </submittedName>
</protein>
<dbReference type="STRING" id="1038014.SAMN04487910_2233"/>
<accession>A0A1H7PLB1</accession>
<dbReference type="RefSeq" id="WP_091408292.1">
    <property type="nucleotide sequence ID" value="NZ_FOAB01000004.1"/>
</dbReference>
<evidence type="ECO:0000313" key="3">
    <source>
        <dbReference type="Proteomes" id="UP000198521"/>
    </source>
</evidence>
<gene>
    <name evidence="2" type="ORF">SAMN04487910_2233</name>
</gene>
<organism evidence="2 3">
    <name type="scientific">Aquimarina amphilecti</name>
    <dbReference type="NCBI Taxonomy" id="1038014"/>
    <lineage>
        <taxon>Bacteria</taxon>
        <taxon>Pseudomonadati</taxon>
        <taxon>Bacteroidota</taxon>
        <taxon>Flavobacteriia</taxon>
        <taxon>Flavobacteriales</taxon>
        <taxon>Flavobacteriaceae</taxon>
        <taxon>Aquimarina</taxon>
    </lineage>
</organism>
<evidence type="ECO:0000313" key="2">
    <source>
        <dbReference type="EMBL" id="SEL36045.1"/>
    </source>
</evidence>
<feature type="domain" description="AB hydrolase-1" evidence="1">
    <location>
        <begin position="30"/>
        <end position="273"/>
    </location>
</feature>
<evidence type="ECO:0000259" key="1">
    <source>
        <dbReference type="Pfam" id="PF00561"/>
    </source>
</evidence>
<dbReference type="PANTHER" id="PTHR43798">
    <property type="entry name" value="MONOACYLGLYCEROL LIPASE"/>
    <property type="match status" value="1"/>
</dbReference>
<proteinExistence type="predicted"/>
<dbReference type="InterPro" id="IPR000073">
    <property type="entry name" value="AB_hydrolase_1"/>
</dbReference>
<dbReference type="OrthoDB" id="9799612at2"/>
<dbReference type="SUPFAM" id="SSF53474">
    <property type="entry name" value="alpha/beta-Hydrolases"/>
    <property type="match status" value="1"/>
</dbReference>
<reference evidence="2 3" key="1">
    <citation type="submission" date="2016-10" db="EMBL/GenBank/DDBJ databases">
        <authorList>
            <person name="de Groot N.N."/>
        </authorList>
    </citation>
    <scope>NUCLEOTIDE SEQUENCE [LARGE SCALE GENOMIC DNA]</scope>
    <source>
        <strain evidence="2 3">DSM 25232</strain>
    </source>
</reference>
<dbReference type="InterPro" id="IPR050266">
    <property type="entry name" value="AB_hydrolase_sf"/>
</dbReference>
<dbReference type="EMBL" id="FOAB01000004">
    <property type="protein sequence ID" value="SEL36045.1"/>
    <property type="molecule type" value="Genomic_DNA"/>
</dbReference>
<dbReference type="PANTHER" id="PTHR43798:SF33">
    <property type="entry name" value="HYDROLASE, PUTATIVE (AFU_ORTHOLOGUE AFUA_2G14860)-RELATED"/>
    <property type="match status" value="1"/>
</dbReference>
<dbReference type="Gene3D" id="3.40.50.1820">
    <property type="entry name" value="alpha/beta hydrolase"/>
    <property type="match status" value="1"/>
</dbReference>
<dbReference type="Pfam" id="PF00561">
    <property type="entry name" value="Abhydrolase_1"/>
    <property type="match status" value="1"/>
</dbReference>
<dbReference type="Proteomes" id="UP000198521">
    <property type="component" value="Unassembled WGS sequence"/>
</dbReference>
<dbReference type="GO" id="GO:0046464">
    <property type="term" value="P:acylglycerol catabolic process"/>
    <property type="evidence" value="ECO:0007669"/>
    <property type="project" value="TreeGrafter"/>
</dbReference>
<dbReference type="AlphaFoldDB" id="A0A1H7PLB1"/>
<sequence>MLLQDWKNSGSYYSYKNYKIFYKVSGEGEPLILIHGFPTCSWDWNKIWNTLAKKYRVYAIDMLGYGFSAKPTDFNYTIASQVDLWETFLKEKGIATFHILAHNYGDTVVQEMLARLKENPEYEFDIKSVCFLNGGMFPETNLPTLTQKMLLTPLGFILKYFMGRNTLAKNFKKIFGKKSQASEQEIDEFWETIAYNSGKNVIPKLIKYLNERDTYKIRWREAIQYTAMPKRLIDGAVDPISGKHMAEFYKEIVPNADVVLLNEIGHYPQTEAPDKVLHYYTEFRKQIL</sequence>
<dbReference type="GO" id="GO:0016020">
    <property type="term" value="C:membrane"/>
    <property type="evidence" value="ECO:0007669"/>
    <property type="project" value="TreeGrafter"/>
</dbReference>
<dbReference type="GO" id="GO:0047372">
    <property type="term" value="F:monoacylglycerol lipase activity"/>
    <property type="evidence" value="ECO:0007669"/>
    <property type="project" value="TreeGrafter"/>
</dbReference>